<feature type="transmembrane region" description="Helical" evidence="1">
    <location>
        <begin position="146"/>
        <end position="169"/>
    </location>
</feature>
<organism evidence="2 3">
    <name type="scientific">Corynebacterium zhongnanshanii</name>
    <dbReference type="NCBI Taxonomy" id="2768834"/>
    <lineage>
        <taxon>Bacteria</taxon>
        <taxon>Bacillati</taxon>
        <taxon>Actinomycetota</taxon>
        <taxon>Actinomycetes</taxon>
        <taxon>Mycobacteriales</taxon>
        <taxon>Corynebacteriaceae</taxon>
        <taxon>Corynebacterium</taxon>
    </lineage>
</organism>
<protein>
    <submittedName>
        <fullName evidence="2">Uncharacterized protein</fullName>
    </submittedName>
</protein>
<sequence length="173" mass="18756">MFSGNFRFDDFLWVSFIFVIVPSLIGVFLVRRASARRISPWRESVKLYVYAATVGFFSAAAWLSWNSHSGIADFVRRGAPAHYPPWQIVCCGATVILGSLAVSLLYARFFSDVLIVSGLTGAGFSAAFVIDASFGVPAQEGIGVVFSYIGISCLCGLVNIAGFIGSTLYRRSK</sequence>
<comment type="caution">
    <text evidence="2">The sequence shown here is derived from an EMBL/GenBank/DDBJ whole genome shotgun (WGS) entry which is preliminary data.</text>
</comment>
<dbReference type="EMBL" id="WBZJ01000001">
    <property type="protein sequence ID" value="KAB3522729.1"/>
    <property type="molecule type" value="Genomic_DNA"/>
</dbReference>
<evidence type="ECO:0000256" key="1">
    <source>
        <dbReference type="SAM" id="Phobius"/>
    </source>
</evidence>
<gene>
    <name evidence="2" type="ORF">F8377_00660</name>
</gene>
<evidence type="ECO:0000313" key="2">
    <source>
        <dbReference type="EMBL" id="KAB3522729.1"/>
    </source>
</evidence>
<dbReference type="RefSeq" id="WP_151842281.1">
    <property type="nucleotide sequence ID" value="NZ_CP061033.1"/>
</dbReference>
<feature type="transmembrane region" description="Helical" evidence="1">
    <location>
        <begin position="45"/>
        <end position="65"/>
    </location>
</feature>
<proteinExistence type="predicted"/>
<feature type="transmembrane region" description="Helical" evidence="1">
    <location>
        <begin position="113"/>
        <end position="134"/>
    </location>
</feature>
<accession>A0ABQ6VET8</accession>
<feature type="transmembrane region" description="Helical" evidence="1">
    <location>
        <begin position="12"/>
        <end position="33"/>
    </location>
</feature>
<keyword evidence="1" id="KW-1133">Transmembrane helix</keyword>
<keyword evidence="3" id="KW-1185">Reference proteome</keyword>
<keyword evidence="1" id="KW-0812">Transmembrane</keyword>
<feature type="transmembrane region" description="Helical" evidence="1">
    <location>
        <begin position="85"/>
        <end position="106"/>
    </location>
</feature>
<dbReference type="Proteomes" id="UP000436181">
    <property type="component" value="Unassembled WGS sequence"/>
</dbReference>
<evidence type="ECO:0000313" key="3">
    <source>
        <dbReference type="Proteomes" id="UP000436181"/>
    </source>
</evidence>
<reference evidence="2 3" key="1">
    <citation type="submission" date="2019-10" db="EMBL/GenBank/DDBJ databases">
        <title>Corynebacterium sp novel species isolated from the respiratory tract of Marmot.</title>
        <authorList>
            <person name="Zhang G."/>
        </authorList>
    </citation>
    <scope>NUCLEOTIDE SEQUENCE [LARGE SCALE GENOMIC DNA]</scope>
    <source>
        <strain evidence="2 3">336</strain>
    </source>
</reference>
<name>A0ABQ6VET8_9CORY</name>
<keyword evidence="1" id="KW-0472">Membrane</keyword>